<dbReference type="EMBL" id="BDGE01000009">
    <property type="protein sequence ID" value="GBE90790.1"/>
    <property type="molecule type" value="Genomic_DNA"/>
</dbReference>
<dbReference type="InterPro" id="IPR008538">
    <property type="entry name" value="Uma2"/>
</dbReference>
<proteinExistence type="predicted"/>
<evidence type="ECO:0000313" key="3">
    <source>
        <dbReference type="Proteomes" id="UP000236527"/>
    </source>
</evidence>
<dbReference type="AlphaFoldDB" id="A0A2H6LC44"/>
<keyword evidence="3" id="KW-1185">Reference proteome</keyword>
<name>A0A2H6LC44_9NOSO</name>
<dbReference type="Gene3D" id="3.90.1570.10">
    <property type="entry name" value="tt1808, chain A"/>
    <property type="match status" value="1"/>
</dbReference>
<feature type="domain" description="Putative restriction endonuclease" evidence="1">
    <location>
        <begin position="57"/>
        <end position="206"/>
    </location>
</feature>
<evidence type="ECO:0000313" key="2">
    <source>
        <dbReference type="EMBL" id="GBE90790.1"/>
    </source>
</evidence>
<dbReference type="PANTHER" id="PTHR47152:SF4">
    <property type="entry name" value="SLR0445 PROTEIN"/>
    <property type="match status" value="1"/>
</dbReference>
<dbReference type="SUPFAM" id="SSF52980">
    <property type="entry name" value="Restriction endonuclease-like"/>
    <property type="match status" value="1"/>
</dbReference>
<evidence type="ECO:0000259" key="1">
    <source>
        <dbReference type="Pfam" id="PF05685"/>
    </source>
</evidence>
<sequence length="230" mass="26234">MKKGDRHILEKVKISKLPSKADDFSFGNRLENKMTIATATPIKESPLLFEGMTWREFKAVEQLLDRPGYLLSFLDGILEIRKMPGEAHETVKKRIAALLELYLLMAGFDFTPTGSMTLESESGAVKREADESYKLAPGRVRPDLAIEVVFTSGGINKLETYKRLLIPEVWFWEDGVLEVYHLRQEGNAFHYEKITSSEEVKGIDLDLLLRCINMENHVDAIKTFQQALQK</sequence>
<dbReference type="InterPro" id="IPR011335">
    <property type="entry name" value="Restrct_endonuc-II-like"/>
</dbReference>
<protein>
    <recommendedName>
        <fullName evidence="1">Putative restriction endonuclease domain-containing protein</fullName>
    </recommendedName>
</protein>
<reference evidence="3" key="1">
    <citation type="journal article" date="2018" name="Genome Announc.">
        <title>Draft Genome Sequence of the Nitrogen-Fixing and Hormogonia-Inducing Cyanobacterium Nostoc cycadae Strain WK-1, Isolated from the Coralloid Roots of Cycas revoluta.</title>
        <authorList>
            <person name="Kanesaki Y."/>
            <person name="Hirose M."/>
            <person name="Hirose Y."/>
            <person name="Fujisawa T."/>
            <person name="Nakamura Y."/>
            <person name="Watanabe S."/>
            <person name="Matsunaga S."/>
            <person name="Uchida H."/>
            <person name="Murakami A."/>
        </authorList>
    </citation>
    <scope>NUCLEOTIDE SEQUENCE [LARGE SCALE GENOMIC DNA]</scope>
    <source>
        <strain evidence="3">WK-1</strain>
    </source>
</reference>
<gene>
    <name evidence="2" type="ORF">NCWK1_0509</name>
</gene>
<dbReference type="InterPro" id="IPR012296">
    <property type="entry name" value="Nuclease_put_TT1808"/>
</dbReference>
<dbReference type="CDD" id="cd06260">
    <property type="entry name" value="DUF820-like"/>
    <property type="match status" value="1"/>
</dbReference>
<organism evidence="2 3">
    <name type="scientific">Nostoc cycadae WK-1</name>
    <dbReference type="NCBI Taxonomy" id="1861711"/>
    <lineage>
        <taxon>Bacteria</taxon>
        <taxon>Bacillati</taxon>
        <taxon>Cyanobacteriota</taxon>
        <taxon>Cyanophyceae</taxon>
        <taxon>Nostocales</taxon>
        <taxon>Nostocaceae</taxon>
        <taxon>Nostoc</taxon>
    </lineage>
</organism>
<dbReference type="Pfam" id="PF05685">
    <property type="entry name" value="Uma2"/>
    <property type="match status" value="1"/>
</dbReference>
<dbReference type="Proteomes" id="UP000236527">
    <property type="component" value="Unassembled WGS sequence"/>
</dbReference>
<dbReference type="PANTHER" id="PTHR47152">
    <property type="entry name" value="SLR2084 PROTEIN-RELATED"/>
    <property type="match status" value="1"/>
</dbReference>
<comment type="caution">
    <text evidence="2">The sequence shown here is derived from an EMBL/GenBank/DDBJ whole genome shotgun (WGS) entry which is preliminary data.</text>
</comment>
<accession>A0A2H6LC44</accession>